<name>A0A1I2JZX5_9ACTN</name>
<dbReference type="SUPFAM" id="SSF103473">
    <property type="entry name" value="MFS general substrate transporter"/>
    <property type="match status" value="1"/>
</dbReference>
<proteinExistence type="predicted"/>
<feature type="transmembrane region" description="Helical" evidence="7">
    <location>
        <begin position="207"/>
        <end position="226"/>
    </location>
</feature>
<dbReference type="Pfam" id="PF07690">
    <property type="entry name" value="MFS_1"/>
    <property type="match status" value="1"/>
</dbReference>
<feature type="compositionally biased region" description="Acidic residues" evidence="6">
    <location>
        <begin position="538"/>
        <end position="553"/>
    </location>
</feature>
<evidence type="ECO:0000256" key="7">
    <source>
        <dbReference type="SAM" id="Phobius"/>
    </source>
</evidence>
<evidence type="ECO:0000256" key="6">
    <source>
        <dbReference type="SAM" id="MobiDB-lite"/>
    </source>
</evidence>
<evidence type="ECO:0000256" key="4">
    <source>
        <dbReference type="ARBA" id="ARBA00022989"/>
    </source>
</evidence>
<comment type="subcellular location">
    <subcellularLocation>
        <location evidence="1">Cell membrane</location>
        <topology evidence="1">Multi-pass membrane protein</topology>
    </subcellularLocation>
</comment>
<feature type="compositionally biased region" description="Basic and acidic residues" evidence="6">
    <location>
        <begin position="498"/>
        <end position="525"/>
    </location>
</feature>
<feature type="transmembrane region" description="Helical" evidence="7">
    <location>
        <begin position="261"/>
        <end position="285"/>
    </location>
</feature>
<feature type="compositionally biased region" description="Basic and acidic residues" evidence="6">
    <location>
        <begin position="589"/>
        <end position="604"/>
    </location>
</feature>
<dbReference type="EMBL" id="FONV01000014">
    <property type="protein sequence ID" value="SFF59703.1"/>
    <property type="molecule type" value="Genomic_DNA"/>
</dbReference>
<dbReference type="GO" id="GO:0005886">
    <property type="term" value="C:plasma membrane"/>
    <property type="evidence" value="ECO:0007669"/>
    <property type="project" value="UniProtKB-SubCell"/>
</dbReference>
<dbReference type="PANTHER" id="PTHR23513">
    <property type="entry name" value="INTEGRAL MEMBRANE EFFLUX PROTEIN-RELATED"/>
    <property type="match status" value="1"/>
</dbReference>
<reference evidence="8 9" key="1">
    <citation type="submission" date="2016-10" db="EMBL/GenBank/DDBJ databases">
        <authorList>
            <person name="de Groot N.N."/>
        </authorList>
    </citation>
    <scope>NUCLEOTIDE SEQUENCE [LARGE SCALE GENOMIC DNA]</scope>
    <source>
        <strain evidence="8 9">DSM 43019</strain>
    </source>
</reference>
<accession>A0A1I2JZX5</accession>
<evidence type="ECO:0000313" key="9">
    <source>
        <dbReference type="Proteomes" id="UP000199645"/>
    </source>
</evidence>
<dbReference type="GO" id="GO:0022857">
    <property type="term" value="F:transmembrane transporter activity"/>
    <property type="evidence" value="ECO:0007669"/>
    <property type="project" value="InterPro"/>
</dbReference>
<dbReference type="InterPro" id="IPR011701">
    <property type="entry name" value="MFS"/>
</dbReference>
<keyword evidence="4 7" id="KW-1133">Transmembrane helix</keyword>
<keyword evidence="2" id="KW-1003">Cell membrane</keyword>
<dbReference type="Proteomes" id="UP000199645">
    <property type="component" value="Unassembled WGS sequence"/>
</dbReference>
<feature type="transmembrane region" description="Helical" evidence="7">
    <location>
        <begin position="340"/>
        <end position="357"/>
    </location>
</feature>
<feature type="transmembrane region" description="Helical" evidence="7">
    <location>
        <begin position="141"/>
        <end position="158"/>
    </location>
</feature>
<feature type="region of interest" description="Disordered" evidence="6">
    <location>
        <begin position="450"/>
        <end position="755"/>
    </location>
</feature>
<evidence type="ECO:0000256" key="1">
    <source>
        <dbReference type="ARBA" id="ARBA00004651"/>
    </source>
</evidence>
<keyword evidence="5 7" id="KW-0472">Membrane</keyword>
<feature type="transmembrane region" description="Helical" evidence="7">
    <location>
        <begin position="87"/>
        <end position="106"/>
    </location>
</feature>
<evidence type="ECO:0000256" key="2">
    <source>
        <dbReference type="ARBA" id="ARBA00022475"/>
    </source>
</evidence>
<keyword evidence="9" id="KW-1185">Reference proteome</keyword>
<keyword evidence="3 7" id="KW-0812">Transmembrane</keyword>
<evidence type="ECO:0000256" key="3">
    <source>
        <dbReference type="ARBA" id="ARBA00022692"/>
    </source>
</evidence>
<feature type="compositionally biased region" description="Low complexity" evidence="6">
    <location>
        <begin position="612"/>
        <end position="629"/>
    </location>
</feature>
<feature type="compositionally biased region" description="Gly residues" evidence="6">
    <location>
        <begin position="655"/>
        <end position="671"/>
    </location>
</feature>
<feature type="transmembrane region" description="Helical" evidence="7">
    <location>
        <begin position="305"/>
        <end position="328"/>
    </location>
</feature>
<feature type="compositionally biased region" description="Gly residues" evidence="6">
    <location>
        <begin position="682"/>
        <end position="711"/>
    </location>
</feature>
<protein>
    <submittedName>
        <fullName evidence="8">Major Facilitator Superfamily protein</fullName>
    </submittedName>
</protein>
<dbReference type="CDD" id="cd06173">
    <property type="entry name" value="MFS_MefA_like"/>
    <property type="match status" value="1"/>
</dbReference>
<evidence type="ECO:0000313" key="8">
    <source>
        <dbReference type="EMBL" id="SFF59703.1"/>
    </source>
</evidence>
<feature type="transmembrane region" description="Helical" evidence="7">
    <location>
        <begin position="58"/>
        <end position="81"/>
    </location>
</feature>
<gene>
    <name evidence="8" type="ORF">SAMN05421541_114198</name>
</gene>
<dbReference type="STRING" id="35752.SAMN05421541_114198"/>
<evidence type="ECO:0000256" key="5">
    <source>
        <dbReference type="ARBA" id="ARBA00023136"/>
    </source>
</evidence>
<feature type="transmembrane region" description="Helical" evidence="7">
    <location>
        <begin position="178"/>
        <end position="201"/>
    </location>
</feature>
<sequence length="755" mass="77953">MPQFSALGRIVGTGIKAGRLVVRGSVRGGAWATRRVGLARAKGAANEIGMIRLFDLHAVSCAGDALIAIGLAGTIFSVPLGEARSKVALYLLITMVPFALLAPVVGPLLDHFRHGRRYALATTFLGRAFLAYVMSDNLLGWGLYPAAFGVLALSRAYGVARSAAVPRLLPEGVGLSQVGARASVYGTFAGGLVAPIGLLAFKFGPQWPLRVATIIFLVGMVVSLRLPPRADSDPPEALPRAWRTMLGISRDAADRPLSNRLVVATLIGSSSLRLLYGFMLLFLTFAIMGDQLTTEVFGYELGRNVAVGLVGGALALGTFLSTAAGTGLRIRRPLALQSSGLIVTAGVAVLTTIFYNLAMVTLLALLTATFSGLAKLAVDASIQERVIERQRATAFAHSETALMLAWVAGGGLGLIPFDGRLGLGFAALLAVLAAARAAWSAARLHNERLAGRPDAPIPGEDPLGGTATTPASRGHRPANPDDTINLSGAPTTNLDDTTDLRGSRGDLHDARGDLPGSRGDRDRRASGATGRDVGSSVPDDDREAWLEAEDTWPEDPWAAGTPASHGGSAQDTGGRRTAPASRPAGSPFRDGDTQRLDPEPDGRRWWQRKRATPAGRTATAGRGTPTGRANGDPPDGRPGSATRRGRGNGEPADGRSGGVGWAPGTETGGAGSSDPGGERSGRIGGRGRGATGAGGVGGRGRTRGEPGGGSRSGDRWEGSGETAGPPVAPPGYHVYRPSSAGSPARDGDPAENEDS</sequence>
<feature type="transmembrane region" description="Helical" evidence="7">
    <location>
        <begin position="394"/>
        <end position="415"/>
    </location>
</feature>
<dbReference type="InterPro" id="IPR036259">
    <property type="entry name" value="MFS_trans_sf"/>
</dbReference>
<dbReference type="AlphaFoldDB" id="A0A1I2JZX5"/>
<feature type="compositionally biased region" description="Polar residues" evidence="6">
    <location>
        <begin position="482"/>
        <end position="495"/>
    </location>
</feature>
<dbReference type="PANTHER" id="PTHR23513:SF18">
    <property type="entry name" value="INTEGRAL MEMBRANE PROTEIN"/>
    <property type="match status" value="1"/>
</dbReference>
<organism evidence="8 9">
    <name type="scientific">Actinoplanes philippinensis</name>
    <dbReference type="NCBI Taxonomy" id="35752"/>
    <lineage>
        <taxon>Bacteria</taxon>
        <taxon>Bacillati</taxon>
        <taxon>Actinomycetota</taxon>
        <taxon>Actinomycetes</taxon>
        <taxon>Micromonosporales</taxon>
        <taxon>Micromonosporaceae</taxon>
        <taxon>Actinoplanes</taxon>
    </lineage>
</organism>
<dbReference type="Gene3D" id="1.20.1250.20">
    <property type="entry name" value="MFS general substrate transporter like domains"/>
    <property type="match status" value="1"/>
</dbReference>